<feature type="binding site" evidence="11">
    <location>
        <position position="195"/>
    </location>
    <ligand>
        <name>pyridoxal 5'-phosphate</name>
        <dbReference type="ChEBI" id="CHEBI:597326"/>
    </ligand>
</feature>
<comment type="subcellular location">
    <subcellularLocation>
        <location evidence="11">Cytoplasm</location>
    </subcellularLocation>
</comment>
<evidence type="ECO:0000256" key="7">
    <source>
        <dbReference type="ARBA" id="ARBA00022898"/>
    </source>
</evidence>
<dbReference type="FunFam" id="3.40.640.10:FF:000010">
    <property type="entry name" value="Phosphoserine aminotransferase"/>
    <property type="match status" value="1"/>
</dbReference>
<evidence type="ECO:0000256" key="11">
    <source>
        <dbReference type="HAMAP-Rule" id="MF_00160"/>
    </source>
</evidence>
<proteinExistence type="inferred from homology"/>
<dbReference type="GO" id="GO:0006564">
    <property type="term" value="P:L-serine biosynthetic process"/>
    <property type="evidence" value="ECO:0007669"/>
    <property type="project" value="UniProtKB-UniRule"/>
</dbReference>
<keyword evidence="4 11" id="KW-0032">Aminotransferase</keyword>
<dbReference type="HAMAP" id="MF_00160">
    <property type="entry name" value="SerC_aminotrans_5"/>
    <property type="match status" value="1"/>
</dbReference>
<organism evidence="14 15">
    <name type="scientific">Peribacillus psychrosaccharolyticus</name>
    <name type="common">Bacillus psychrosaccharolyticus</name>
    <dbReference type="NCBI Taxonomy" id="1407"/>
    <lineage>
        <taxon>Bacteria</taxon>
        <taxon>Bacillati</taxon>
        <taxon>Bacillota</taxon>
        <taxon>Bacilli</taxon>
        <taxon>Bacillales</taxon>
        <taxon>Bacillaceae</taxon>
        <taxon>Peribacillus</taxon>
    </lineage>
</organism>
<evidence type="ECO:0000256" key="5">
    <source>
        <dbReference type="ARBA" id="ARBA00022605"/>
    </source>
</evidence>
<reference evidence="14 15" key="1">
    <citation type="submission" date="2021-01" db="EMBL/GenBank/DDBJ databases">
        <title>FDA dAtabase for Regulatory Grade micrObial Sequences (FDA-ARGOS): Supporting development and validation of Infectious Disease Dx tests.</title>
        <authorList>
            <person name="Nelson B."/>
            <person name="Plummer A."/>
            <person name="Tallon L."/>
            <person name="Sadzewicz L."/>
            <person name="Zhao X."/>
            <person name="Boylan J."/>
            <person name="Ott S."/>
            <person name="Bowen H."/>
            <person name="Vavikolanu K."/>
            <person name="Mehta A."/>
            <person name="Aluvathingal J."/>
            <person name="Nadendla S."/>
            <person name="Myers T."/>
            <person name="Yan Y."/>
            <person name="Sichtig H."/>
        </authorList>
    </citation>
    <scope>NUCLEOTIDE SEQUENCE [LARGE SCALE GENOMIC DNA]</scope>
    <source>
        <strain evidence="14 15">FDAARGOS_1161</strain>
    </source>
</reference>
<evidence type="ECO:0000256" key="9">
    <source>
        <dbReference type="ARBA" id="ARBA00047630"/>
    </source>
</evidence>
<dbReference type="PANTHER" id="PTHR43247:SF1">
    <property type="entry name" value="PHOSPHOSERINE AMINOTRANSFERASE"/>
    <property type="match status" value="1"/>
</dbReference>
<dbReference type="NCBIfam" id="NF003764">
    <property type="entry name" value="PRK05355.1"/>
    <property type="match status" value="1"/>
</dbReference>
<feature type="binding site" evidence="11">
    <location>
        <position position="102"/>
    </location>
    <ligand>
        <name>pyridoxal 5'-phosphate</name>
        <dbReference type="ChEBI" id="CHEBI:597326"/>
    </ligand>
</feature>
<keyword evidence="6 11" id="KW-0808">Transferase</keyword>
<dbReference type="GO" id="GO:0005737">
    <property type="term" value="C:cytoplasm"/>
    <property type="evidence" value="ECO:0007669"/>
    <property type="project" value="UniProtKB-SubCell"/>
</dbReference>
<accession>A0A974NQC2</accession>
<dbReference type="InterPro" id="IPR022278">
    <property type="entry name" value="Pser_aminoTfrase"/>
</dbReference>
<comment type="similarity">
    <text evidence="3 11">Belongs to the class-V pyridoxal-phosphate-dependent aminotransferase family. SerC subfamily.</text>
</comment>
<evidence type="ECO:0000313" key="15">
    <source>
        <dbReference type="Proteomes" id="UP000595254"/>
    </source>
</evidence>
<sequence length="364" mass="40073">MKRARNFNAGPAALPEEVLVRAEKEFLNINNSGMSVMELSHRSAIFESIHNQAIQGLKDLLYIPENYEVLLLQGGASLQFSMIPMNLLPADKHADYVLTGSWSEKALKEAEKVGETKIIASSKDGSYKFIPNVNDLSIDETAAYLHITSNNTIYGTQWTDFPSTQSVPLIADMSSDILSREIDVSKFGVIYAGAQKNLGPSGVTVVIIRKDLIQPNQTNLPSMLDYSIHAKSNSLYNTPPTMAIYLLSLVMEWVKKQGGVKAIEAMNSKKANLIYAAIDESEGFYIGHAETNSRSKMNITFNLPTKAAEKLFLQQASEFGFVGLAGHRSIGGCRASIYNAVPLAHCEELAAFMKNFKNSYEKNS</sequence>
<dbReference type="InterPro" id="IPR015421">
    <property type="entry name" value="PyrdxlP-dep_Trfase_major"/>
</dbReference>
<evidence type="ECO:0000256" key="12">
    <source>
        <dbReference type="RuleBase" id="RU004505"/>
    </source>
</evidence>
<evidence type="ECO:0000256" key="10">
    <source>
        <dbReference type="ARBA" id="ARBA00049007"/>
    </source>
</evidence>
<keyword evidence="15" id="KW-1185">Reference proteome</keyword>
<dbReference type="InterPro" id="IPR000192">
    <property type="entry name" value="Aminotrans_V_dom"/>
</dbReference>
<evidence type="ECO:0000256" key="3">
    <source>
        <dbReference type="ARBA" id="ARBA00006904"/>
    </source>
</evidence>
<dbReference type="FunFam" id="3.90.1150.10:FF:000006">
    <property type="entry name" value="Phosphoserine aminotransferase"/>
    <property type="match status" value="1"/>
</dbReference>
<evidence type="ECO:0000256" key="6">
    <source>
        <dbReference type="ARBA" id="ARBA00022679"/>
    </source>
</evidence>
<evidence type="ECO:0000256" key="8">
    <source>
        <dbReference type="ARBA" id="ARBA00023299"/>
    </source>
</evidence>
<dbReference type="Gene3D" id="3.40.640.10">
    <property type="entry name" value="Type I PLP-dependent aspartate aminotransferase-like (Major domain)"/>
    <property type="match status" value="1"/>
</dbReference>
<dbReference type="EMBL" id="CP068053">
    <property type="protein sequence ID" value="QQT02135.1"/>
    <property type="molecule type" value="Genomic_DNA"/>
</dbReference>
<protein>
    <recommendedName>
        <fullName evidence="11">Phosphoserine aminotransferase</fullName>
        <ecNumber evidence="11">2.6.1.52</ecNumber>
    </recommendedName>
    <alternativeName>
        <fullName evidence="11">Phosphohydroxythreonine aminotransferase</fullName>
        <shortName evidence="11">PSAT</shortName>
    </alternativeName>
</protein>
<comment type="catalytic activity">
    <reaction evidence="9 11">
        <text>4-(phosphooxy)-L-threonine + 2-oxoglutarate = (R)-3-hydroxy-2-oxo-4-phosphooxybutanoate + L-glutamate</text>
        <dbReference type="Rhea" id="RHEA:16573"/>
        <dbReference type="ChEBI" id="CHEBI:16810"/>
        <dbReference type="ChEBI" id="CHEBI:29985"/>
        <dbReference type="ChEBI" id="CHEBI:58452"/>
        <dbReference type="ChEBI" id="CHEBI:58538"/>
        <dbReference type="EC" id="2.6.1.52"/>
    </reaction>
</comment>
<keyword evidence="8 11" id="KW-0718">Serine biosynthesis</keyword>
<keyword evidence="11" id="KW-0963">Cytoplasm</keyword>
<dbReference type="InterPro" id="IPR015422">
    <property type="entry name" value="PyrdxlP-dep_Trfase_small"/>
</dbReference>
<dbReference type="CDD" id="cd00611">
    <property type="entry name" value="PSAT_like"/>
    <property type="match status" value="1"/>
</dbReference>
<dbReference type="Pfam" id="PF00266">
    <property type="entry name" value="Aminotran_5"/>
    <property type="match status" value="1"/>
</dbReference>
<evidence type="ECO:0000259" key="13">
    <source>
        <dbReference type="Pfam" id="PF00266"/>
    </source>
</evidence>
<evidence type="ECO:0000313" key="14">
    <source>
        <dbReference type="EMBL" id="QQT02135.1"/>
    </source>
</evidence>
<dbReference type="PROSITE" id="PS00595">
    <property type="entry name" value="AA_TRANSFER_CLASS_5"/>
    <property type="match status" value="1"/>
</dbReference>
<dbReference type="KEGG" id="ppsr:I6J18_09995"/>
<dbReference type="InterPro" id="IPR020578">
    <property type="entry name" value="Aminotrans_V_PyrdxlP_BS"/>
</dbReference>
<dbReference type="NCBIfam" id="TIGR01364">
    <property type="entry name" value="serC_1"/>
    <property type="match status" value="1"/>
</dbReference>
<feature type="binding site" evidence="11">
    <location>
        <position position="172"/>
    </location>
    <ligand>
        <name>pyridoxal 5'-phosphate</name>
        <dbReference type="ChEBI" id="CHEBI:597326"/>
    </ligand>
</feature>
<comment type="pathway">
    <text evidence="2 11 12">Amino-acid biosynthesis; L-serine biosynthesis; L-serine from 3-phospho-D-glycerate: step 2/3.</text>
</comment>
<keyword evidence="5 11" id="KW-0028">Amino-acid biosynthesis</keyword>
<comment type="caution">
    <text evidence="11">Lacks conserved residue(s) required for the propagation of feature annotation.</text>
</comment>
<dbReference type="PANTHER" id="PTHR43247">
    <property type="entry name" value="PHOSPHOSERINE AMINOTRANSFERASE"/>
    <property type="match status" value="1"/>
</dbReference>
<feature type="binding site" evidence="11">
    <location>
        <begin position="76"/>
        <end position="77"/>
    </location>
    <ligand>
        <name>pyridoxal 5'-phosphate</name>
        <dbReference type="ChEBI" id="CHEBI:597326"/>
    </ligand>
</feature>
<gene>
    <name evidence="11 14" type="primary">serC</name>
    <name evidence="14" type="ORF">I6J18_09995</name>
</gene>
<feature type="binding site" evidence="11">
    <location>
        <position position="42"/>
    </location>
    <ligand>
        <name>L-glutamate</name>
        <dbReference type="ChEBI" id="CHEBI:29985"/>
    </ligand>
</feature>
<feature type="modified residue" description="N6-(pyridoxal phosphate)lysine" evidence="11">
    <location>
        <position position="196"/>
    </location>
</feature>
<dbReference type="Proteomes" id="UP000595254">
    <property type="component" value="Chromosome"/>
</dbReference>
<feature type="binding site" evidence="11">
    <location>
        <begin position="237"/>
        <end position="238"/>
    </location>
    <ligand>
        <name>pyridoxal 5'-phosphate</name>
        <dbReference type="ChEBI" id="CHEBI:597326"/>
    </ligand>
</feature>
<dbReference type="SUPFAM" id="SSF53383">
    <property type="entry name" value="PLP-dependent transferases"/>
    <property type="match status" value="1"/>
</dbReference>
<dbReference type="RefSeq" id="WP_040376600.1">
    <property type="nucleotide sequence ID" value="NZ_CP068053.1"/>
</dbReference>
<dbReference type="GO" id="GO:0004648">
    <property type="term" value="F:O-phospho-L-serine:2-oxoglutarate aminotransferase activity"/>
    <property type="evidence" value="ECO:0007669"/>
    <property type="project" value="UniProtKB-UniRule"/>
</dbReference>
<dbReference type="Gene3D" id="3.90.1150.10">
    <property type="entry name" value="Aspartate Aminotransferase, domain 1"/>
    <property type="match status" value="1"/>
</dbReference>
<comment type="catalytic activity">
    <reaction evidence="10 11 12">
        <text>O-phospho-L-serine + 2-oxoglutarate = 3-phosphooxypyruvate + L-glutamate</text>
        <dbReference type="Rhea" id="RHEA:14329"/>
        <dbReference type="ChEBI" id="CHEBI:16810"/>
        <dbReference type="ChEBI" id="CHEBI:18110"/>
        <dbReference type="ChEBI" id="CHEBI:29985"/>
        <dbReference type="ChEBI" id="CHEBI:57524"/>
        <dbReference type="EC" id="2.6.1.52"/>
    </reaction>
</comment>
<dbReference type="EC" id="2.6.1.52" evidence="11"/>
<dbReference type="InterPro" id="IPR015424">
    <property type="entry name" value="PyrdxlP-dep_Trfase"/>
</dbReference>
<feature type="domain" description="Aminotransferase class V" evidence="13">
    <location>
        <begin position="6"/>
        <end position="341"/>
    </location>
</feature>
<dbReference type="GO" id="GO:0030170">
    <property type="term" value="F:pyridoxal phosphate binding"/>
    <property type="evidence" value="ECO:0007669"/>
    <property type="project" value="UniProtKB-UniRule"/>
</dbReference>
<comment type="subunit">
    <text evidence="11">Homodimer.</text>
</comment>
<dbReference type="PIRSF" id="PIRSF000525">
    <property type="entry name" value="SerC"/>
    <property type="match status" value="1"/>
</dbReference>
<dbReference type="AlphaFoldDB" id="A0A974NQC2"/>
<evidence type="ECO:0000256" key="2">
    <source>
        <dbReference type="ARBA" id="ARBA00005099"/>
    </source>
</evidence>
<evidence type="ECO:0000256" key="1">
    <source>
        <dbReference type="ARBA" id="ARBA00003483"/>
    </source>
</evidence>
<feature type="binding site" evidence="11">
    <location>
        <position position="152"/>
    </location>
    <ligand>
        <name>pyridoxal 5'-phosphate</name>
        <dbReference type="ChEBI" id="CHEBI:597326"/>
    </ligand>
</feature>
<evidence type="ECO:0000256" key="4">
    <source>
        <dbReference type="ARBA" id="ARBA00022576"/>
    </source>
</evidence>
<comment type="cofactor">
    <cofactor evidence="11">
        <name>pyridoxal 5'-phosphate</name>
        <dbReference type="ChEBI" id="CHEBI:597326"/>
    </cofactor>
    <text evidence="11">Binds 1 pyridoxal phosphate per subunit.</text>
</comment>
<comment type="function">
    <text evidence="1 11">Catalyzes the reversible conversion of 3-phosphohydroxypyruvate to phosphoserine and of 3-hydroxy-2-oxo-4-phosphonooxybutanoate to phosphohydroxythreonine.</text>
</comment>
<name>A0A974NQC2_PERPY</name>
<keyword evidence="7 11" id="KW-0663">Pyridoxal phosphate</keyword>